<dbReference type="PROSITE" id="PS00149">
    <property type="entry name" value="SULFATASE_2"/>
    <property type="match status" value="1"/>
</dbReference>
<evidence type="ECO:0000259" key="3">
    <source>
        <dbReference type="Pfam" id="PF16347"/>
    </source>
</evidence>
<keyword evidence="5" id="KW-1185">Reference proteome</keyword>
<dbReference type="PANTHER" id="PTHR43108">
    <property type="entry name" value="N-ACETYLGLUCOSAMINE-6-SULFATASE FAMILY MEMBER"/>
    <property type="match status" value="1"/>
</dbReference>
<sequence>MKFSLNIFAFLCLTVLIGCKDNSSEEKKAEKTEANQKPNIVFIMADDHAVKAISAYGSEIGKLAPTPNIDRLAKNGAIFNQNYNTNSLCGPSRAVILTGKHSHQNGFRMNGERFDNTQQTLPKILQQNGYQTAVIGKWHLSDEPTGFDYWKILDDQGKYYNPDFITAEDTTRVTGYAQDLITDYSIDWMKQRNEEQPFFLMVHHKAPHRNWMPALRHTTLYDSVEFPLPDTYFPDFENQQAAEEQLQTIYEDMYEGHDLKLSKHKGTDSLAANPWKDDFKRMTAEQKEKWNAAYRPKNDAFWEKDLHGKDLAKWKGQRYLREYMATIASVDESVGRILDYLEAQGLDENTLVVYTSDQGFYLGENGWFDKRYMYETSFRMPLLMQYPKEIEAGSVISEMTQNLDFAPTFLDMAGIEIPEDMQGISFKKVLYGEEAEIGRDVIYYHYYDFPAFHMVKRQYGIKTDRYKLIHFYDDIDTWEFYDLEKDPKEQNNLINAEEYQDEVEMMHQKLDSVQQHYQVTEKEFETTPKEKVDQAYKNFERLRGTPIK</sequence>
<dbReference type="RefSeq" id="WP_027884777.1">
    <property type="nucleotide sequence ID" value="NZ_BMWY01000001.1"/>
</dbReference>
<protein>
    <submittedName>
        <fullName evidence="4">Sulfatase</fullName>
    </submittedName>
</protein>
<comment type="similarity">
    <text evidence="1">Belongs to the sulfatase family.</text>
</comment>
<accession>A0ABQ3BIU0</accession>
<organism evidence="4 5">
    <name type="scientific">Mesonia mobilis</name>
    <dbReference type="NCBI Taxonomy" id="369791"/>
    <lineage>
        <taxon>Bacteria</taxon>
        <taxon>Pseudomonadati</taxon>
        <taxon>Bacteroidota</taxon>
        <taxon>Flavobacteriia</taxon>
        <taxon>Flavobacteriales</taxon>
        <taxon>Flavobacteriaceae</taxon>
        <taxon>Mesonia</taxon>
    </lineage>
</organism>
<evidence type="ECO:0000256" key="1">
    <source>
        <dbReference type="ARBA" id="ARBA00008779"/>
    </source>
</evidence>
<dbReference type="InterPro" id="IPR024607">
    <property type="entry name" value="Sulfatase_CS"/>
</dbReference>
<dbReference type="PROSITE" id="PS00523">
    <property type="entry name" value="SULFATASE_1"/>
    <property type="match status" value="1"/>
</dbReference>
<dbReference type="EMBL" id="BMWY01000001">
    <property type="protein sequence ID" value="GGZ43852.1"/>
    <property type="molecule type" value="Genomic_DNA"/>
</dbReference>
<dbReference type="InterPro" id="IPR017850">
    <property type="entry name" value="Alkaline_phosphatase_core_sf"/>
</dbReference>
<dbReference type="Proteomes" id="UP000615593">
    <property type="component" value="Unassembled WGS sequence"/>
</dbReference>
<feature type="domain" description="N-sulphoglucosamine sulphohydrolase C-terminal" evidence="3">
    <location>
        <begin position="363"/>
        <end position="515"/>
    </location>
</feature>
<reference evidence="5" key="1">
    <citation type="journal article" date="2019" name="Int. J. Syst. Evol. Microbiol.">
        <title>The Global Catalogue of Microorganisms (GCM) 10K type strain sequencing project: providing services to taxonomists for standard genome sequencing and annotation.</title>
        <authorList>
            <consortium name="The Broad Institute Genomics Platform"/>
            <consortium name="The Broad Institute Genome Sequencing Center for Infectious Disease"/>
            <person name="Wu L."/>
            <person name="Ma J."/>
        </authorList>
    </citation>
    <scope>NUCLEOTIDE SEQUENCE [LARGE SCALE GENOMIC DNA]</scope>
    <source>
        <strain evidence="5">KCTC 12708</strain>
    </source>
</reference>
<keyword evidence="2" id="KW-0378">Hydrolase</keyword>
<name>A0ABQ3BIU0_9FLAO</name>
<proteinExistence type="inferred from homology"/>
<evidence type="ECO:0000313" key="4">
    <source>
        <dbReference type="EMBL" id="GGZ43852.1"/>
    </source>
</evidence>
<dbReference type="PROSITE" id="PS51257">
    <property type="entry name" value="PROKAR_LIPOPROTEIN"/>
    <property type="match status" value="1"/>
</dbReference>
<dbReference type="Pfam" id="PF01663">
    <property type="entry name" value="Phosphodiest"/>
    <property type="match status" value="1"/>
</dbReference>
<dbReference type="PANTHER" id="PTHR43108:SF6">
    <property type="entry name" value="N-SULPHOGLUCOSAMINE SULPHOHYDROLASE"/>
    <property type="match status" value="1"/>
</dbReference>
<comment type="caution">
    <text evidence="4">The sequence shown here is derived from an EMBL/GenBank/DDBJ whole genome shotgun (WGS) entry which is preliminary data.</text>
</comment>
<dbReference type="Gene3D" id="3.40.720.10">
    <property type="entry name" value="Alkaline Phosphatase, subunit A"/>
    <property type="match status" value="1"/>
</dbReference>
<dbReference type="GeneID" id="94367739"/>
<evidence type="ECO:0000313" key="5">
    <source>
        <dbReference type="Proteomes" id="UP000615593"/>
    </source>
</evidence>
<dbReference type="InterPro" id="IPR002591">
    <property type="entry name" value="Phosphodiest/P_Trfase"/>
</dbReference>
<dbReference type="InterPro" id="IPR032506">
    <property type="entry name" value="SGSH_C"/>
</dbReference>
<gene>
    <name evidence="4" type="ORF">GCM10008088_00990</name>
</gene>
<dbReference type="CDD" id="cd16031">
    <property type="entry name" value="G6S_like"/>
    <property type="match status" value="1"/>
</dbReference>
<evidence type="ECO:0000256" key="2">
    <source>
        <dbReference type="ARBA" id="ARBA00022801"/>
    </source>
</evidence>
<dbReference type="SUPFAM" id="SSF53649">
    <property type="entry name" value="Alkaline phosphatase-like"/>
    <property type="match status" value="1"/>
</dbReference>
<dbReference type="Pfam" id="PF16347">
    <property type="entry name" value="SGSH_C"/>
    <property type="match status" value="1"/>
</dbReference>